<dbReference type="PANTHER" id="PTHR14359:SF6">
    <property type="entry name" value="PHOSPHOPANTOTHENOYLCYSTEINE DECARBOXYLASE"/>
    <property type="match status" value="1"/>
</dbReference>
<dbReference type="GO" id="GO:0004633">
    <property type="term" value="F:phosphopantothenoylcysteine decarboxylase activity"/>
    <property type="evidence" value="ECO:0007669"/>
    <property type="project" value="TreeGrafter"/>
</dbReference>
<evidence type="ECO:0000313" key="7">
    <source>
        <dbReference type="Proteomes" id="UP000515135"/>
    </source>
</evidence>
<dbReference type="Gene3D" id="3.40.50.1950">
    <property type="entry name" value="Flavin prenyltransferase-like"/>
    <property type="match status" value="1"/>
</dbReference>
<dbReference type="GeneID" id="109478820"/>
<evidence type="ECO:0000256" key="1">
    <source>
        <dbReference type="ARBA" id="ARBA00022993"/>
    </source>
</evidence>
<evidence type="ECO:0000256" key="4">
    <source>
        <dbReference type="ARBA" id="ARBA00070201"/>
    </source>
</evidence>
<reference evidence="8" key="1">
    <citation type="submission" date="2025-08" db="UniProtKB">
        <authorList>
            <consortium name="RefSeq"/>
        </authorList>
    </citation>
    <scope>IDENTIFICATION</scope>
    <source>
        <tissue evidence="8">Gonad</tissue>
    </source>
</reference>
<dbReference type="GO" id="GO:0010181">
    <property type="term" value="F:FMN binding"/>
    <property type="evidence" value="ECO:0007669"/>
    <property type="project" value="TreeGrafter"/>
</dbReference>
<evidence type="ECO:0000256" key="5">
    <source>
        <dbReference type="ARBA" id="ARBA00082063"/>
    </source>
</evidence>
<dbReference type="InterPro" id="IPR036551">
    <property type="entry name" value="Flavin_trans-like"/>
</dbReference>
<dbReference type="GO" id="GO:0071513">
    <property type="term" value="C:phosphopantothenoylcysteine decarboxylase complex"/>
    <property type="evidence" value="ECO:0007669"/>
    <property type="project" value="TreeGrafter"/>
</dbReference>
<sequence>MAASLKKKKNVLIGVTGSVAAIKVPLIVQELQKSEGMNVEVRVVTTERGAHFFKPEELQVQVYRDQDEWQWQKREDPVLHIELRRWADVFVIAPLDANTLAKMAAGLCDNLLTCVVRCWDLTKPLLFCPAMNTHMWNHPLTQRHIDVLKGFGYIEVPCVEKTLVCGDSGLGAMAEVSTIVAAVHKSLRDVDTLL</sequence>
<dbReference type="FunFam" id="3.40.50.1950:FF:000004">
    <property type="entry name" value="Phosphopantothenoylcysteine decarboxylase"/>
    <property type="match status" value="1"/>
</dbReference>
<dbReference type="AlphaFoldDB" id="A0A6P4ZHF5"/>
<protein>
    <recommendedName>
        <fullName evidence="4">Phosphopantothenoylcysteine decarboxylase</fullName>
    </recommendedName>
    <alternativeName>
        <fullName evidence="5">CoaC</fullName>
    </alternativeName>
</protein>
<dbReference type="OrthoDB" id="1532798at2759"/>
<evidence type="ECO:0000259" key="6">
    <source>
        <dbReference type="Pfam" id="PF02441"/>
    </source>
</evidence>
<organism evidence="7 8">
    <name type="scientific">Branchiostoma belcheri</name>
    <name type="common">Amphioxus</name>
    <dbReference type="NCBI Taxonomy" id="7741"/>
    <lineage>
        <taxon>Eukaryota</taxon>
        <taxon>Metazoa</taxon>
        <taxon>Chordata</taxon>
        <taxon>Cephalochordata</taxon>
        <taxon>Leptocardii</taxon>
        <taxon>Amphioxiformes</taxon>
        <taxon>Branchiostomatidae</taxon>
        <taxon>Branchiostoma</taxon>
    </lineage>
</organism>
<dbReference type="GO" id="GO:0015937">
    <property type="term" value="P:coenzyme A biosynthetic process"/>
    <property type="evidence" value="ECO:0007669"/>
    <property type="project" value="UniProtKB-KW"/>
</dbReference>
<evidence type="ECO:0000256" key="3">
    <source>
        <dbReference type="ARBA" id="ARBA00056708"/>
    </source>
</evidence>
<comment type="function">
    <text evidence="3">Catalyzes the decarboxylation of the cysteine moiety of 4-phosphopantothenoylcysteine to form 4'-phosphopantotheine and this reaction forms part of the biosynthesis of coenzyme A.</text>
</comment>
<dbReference type="Pfam" id="PF02441">
    <property type="entry name" value="Flavoprotein"/>
    <property type="match status" value="1"/>
</dbReference>
<name>A0A6P4ZHF5_BRABE</name>
<dbReference type="SUPFAM" id="SSF52507">
    <property type="entry name" value="Homo-oligomeric flavin-containing Cys decarboxylases, HFCD"/>
    <property type="match status" value="1"/>
</dbReference>
<gene>
    <name evidence="8" type="primary">LOC109478820</name>
</gene>
<keyword evidence="1" id="KW-0173">Coenzyme A biosynthesis</keyword>
<dbReference type="Proteomes" id="UP000515135">
    <property type="component" value="Unplaced"/>
</dbReference>
<proteinExistence type="inferred from homology"/>
<feature type="domain" description="Flavoprotein" evidence="6">
    <location>
        <begin position="9"/>
        <end position="185"/>
    </location>
</feature>
<dbReference type="PANTHER" id="PTHR14359">
    <property type="entry name" value="HOMO-OLIGOMERIC FLAVIN CONTAINING CYS DECARBOXYLASE FAMILY"/>
    <property type="match status" value="1"/>
</dbReference>
<dbReference type="KEGG" id="bbel:109478820"/>
<evidence type="ECO:0000256" key="2">
    <source>
        <dbReference type="ARBA" id="ARBA00038350"/>
    </source>
</evidence>
<dbReference type="InterPro" id="IPR003382">
    <property type="entry name" value="Flavoprotein"/>
</dbReference>
<evidence type="ECO:0000313" key="8">
    <source>
        <dbReference type="RefSeq" id="XP_019636193.1"/>
    </source>
</evidence>
<keyword evidence="7" id="KW-1185">Reference proteome</keyword>
<comment type="similarity">
    <text evidence="2">Belongs to the HFCD (homooligomeric flavin containing Cys decarboxylase) superfamily.</text>
</comment>
<dbReference type="RefSeq" id="XP_019636193.1">
    <property type="nucleotide sequence ID" value="XM_019780634.1"/>
</dbReference>
<accession>A0A6P4ZHF5</accession>